<feature type="transmembrane region" description="Helical" evidence="5">
    <location>
        <begin position="42"/>
        <end position="63"/>
    </location>
</feature>
<feature type="transmembrane region" description="Helical" evidence="5">
    <location>
        <begin position="69"/>
        <end position="87"/>
    </location>
</feature>
<gene>
    <name evidence="6" type="ORF">FHK87_00295</name>
</gene>
<evidence type="ECO:0000256" key="4">
    <source>
        <dbReference type="ARBA" id="ARBA00023136"/>
    </source>
</evidence>
<dbReference type="AlphaFoldDB" id="A0A504JCV2"/>
<evidence type="ECO:0000313" key="6">
    <source>
        <dbReference type="EMBL" id="TPN88687.1"/>
    </source>
</evidence>
<comment type="subcellular location">
    <subcellularLocation>
        <location evidence="1">Membrane</location>
        <topology evidence="1">Multi-pass membrane protein</topology>
    </subcellularLocation>
</comment>
<dbReference type="OrthoDB" id="6400719at2"/>
<reference evidence="6 7" key="1">
    <citation type="submission" date="2019-06" db="EMBL/GenBank/DDBJ databases">
        <authorList>
            <person name="Meng X."/>
        </authorList>
    </citation>
    <scope>NUCLEOTIDE SEQUENCE [LARGE SCALE GENOMIC DNA]</scope>
    <source>
        <strain evidence="6 7">M625</strain>
    </source>
</reference>
<comment type="caution">
    <text evidence="6">The sequence shown here is derived from an EMBL/GenBank/DDBJ whole genome shotgun (WGS) entry which is preliminary data.</text>
</comment>
<evidence type="ECO:0000256" key="3">
    <source>
        <dbReference type="ARBA" id="ARBA00022989"/>
    </source>
</evidence>
<sequence length="109" mass="12724">MESDYEKQGKTPAIVSYITLIGTIIAFFMNQEHKNQFASFHIRQALGLWISFYLLVAIANIFGNMMIHFSFYIFSIVLIVYGLITAIKEEQKPVPIIGEYFQKWFTFIK</sequence>
<dbReference type="Proteomes" id="UP000315540">
    <property type="component" value="Unassembled WGS sequence"/>
</dbReference>
<evidence type="ECO:0008006" key="8">
    <source>
        <dbReference type="Google" id="ProtNLM"/>
    </source>
</evidence>
<dbReference type="RefSeq" id="WP_140588417.1">
    <property type="nucleotide sequence ID" value="NZ_VFWZ01000001.1"/>
</dbReference>
<dbReference type="EMBL" id="VFWZ01000001">
    <property type="protein sequence ID" value="TPN88687.1"/>
    <property type="molecule type" value="Genomic_DNA"/>
</dbReference>
<keyword evidence="3 5" id="KW-1133">Transmembrane helix</keyword>
<evidence type="ECO:0000256" key="1">
    <source>
        <dbReference type="ARBA" id="ARBA00004141"/>
    </source>
</evidence>
<accession>A0A504JCV2</accession>
<dbReference type="InterPro" id="IPR019109">
    <property type="entry name" value="MamF_MmsF"/>
</dbReference>
<protein>
    <recommendedName>
        <fullName evidence="8">DUF4870 domain-containing protein</fullName>
    </recommendedName>
</protein>
<keyword evidence="4 5" id="KW-0472">Membrane</keyword>
<evidence type="ECO:0000313" key="7">
    <source>
        <dbReference type="Proteomes" id="UP000315540"/>
    </source>
</evidence>
<feature type="transmembrane region" description="Helical" evidence="5">
    <location>
        <begin position="12"/>
        <end position="30"/>
    </location>
</feature>
<evidence type="ECO:0000256" key="2">
    <source>
        <dbReference type="ARBA" id="ARBA00022692"/>
    </source>
</evidence>
<name>A0A504JCV2_9FLAO</name>
<proteinExistence type="predicted"/>
<keyword evidence="2 5" id="KW-0812">Transmembrane</keyword>
<keyword evidence="7" id="KW-1185">Reference proteome</keyword>
<evidence type="ECO:0000256" key="5">
    <source>
        <dbReference type="SAM" id="Phobius"/>
    </source>
</evidence>
<organism evidence="6 7">
    <name type="scientific">Aquimarina algicola</name>
    <dbReference type="NCBI Taxonomy" id="2589995"/>
    <lineage>
        <taxon>Bacteria</taxon>
        <taxon>Pseudomonadati</taxon>
        <taxon>Bacteroidota</taxon>
        <taxon>Flavobacteriia</taxon>
        <taxon>Flavobacteriales</taxon>
        <taxon>Flavobacteriaceae</taxon>
        <taxon>Aquimarina</taxon>
    </lineage>
</organism>
<dbReference type="Pfam" id="PF09685">
    <property type="entry name" value="MamF_MmsF"/>
    <property type="match status" value="1"/>
</dbReference>